<evidence type="ECO:0000256" key="5">
    <source>
        <dbReference type="ARBA" id="ARBA00015035"/>
    </source>
</evidence>
<comment type="function">
    <text evidence="1">Catalyzes an early step in riboflavin biosynthesis, the NADPH-dependent reduction of the ribose side chain of 2,5-diamino-6-ribosylamino-4(3H)-pyrimidinone 5'-phosphate, yielding 2,5-diamino-6-ribitylamino-4(3H)-pyrimidinone 5'-phosphate.</text>
</comment>
<evidence type="ECO:0000256" key="8">
    <source>
        <dbReference type="ARBA" id="ARBA00023002"/>
    </source>
</evidence>
<dbReference type="InterPro" id="IPR002734">
    <property type="entry name" value="RibDG_C"/>
</dbReference>
<evidence type="ECO:0000256" key="12">
    <source>
        <dbReference type="ARBA" id="ARBA00049020"/>
    </source>
</evidence>
<dbReference type="InterPro" id="IPR024072">
    <property type="entry name" value="DHFR-like_dom_sf"/>
</dbReference>
<comment type="pathway">
    <text evidence="2">Cofactor biosynthesis; riboflavin biosynthesis.</text>
</comment>
<comment type="catalytic activity">
    <reaction evidence="12">
        <text>2,5-diamino-6-(1-D-ribitylamino)pyrimidin-4(3H)-one 5'-phosphate + NADP(+) = 2,5-diamino-6-(1-D-ribosylamino)pyrimidin-4(3H)-one 5'-phosphate + NADPH + H(+)</text>
        <dbReference type="Rhea" id="RHEA:27278"/>
        <dbReference type="ChEBI" id="CHEBI:15378"/>
        <dbReference type="ChEBI" id="CHEBI:57783"/>
        <dbReference type="ChEBI" id="CHEBI:58349"/>
        <dbReference type="ChEBI" id="CHEBI:58890"/>
        <dbReference type="ChEBI" id="CHEBI:59545"/>
        <dbReference type="EC" id="1.1.1.302"/>
    </reaction>
</comment>
<protein>
    <recommendedName>
        <fullName evidence="5">2,5-diamino-6-ribosylamino-4(3H)-pyrimidinone 5'-phosphate reductase</fullName>
        <ecNumber evidence="4">1.1.1.302</ecNumber>
    </recommendedName>
    <alternativeName>
        <fullName evidence="10">2,5-diamino-6-(5-phospho-D-ribosylamino)pyrimidin-4(3H)-one reductase</fullName>
    </alternativeName>
    <alternativeName>
        <fullName evidence="9">2,5-diamino-6-ribitylamino-4(3H)-pyrimidinone 5'-phosphate synthase</fullName>
    </alternativeName>
</protein>
<dbReference type="HOGENOM" id="CLU_036590_5_0_1"/>
<keyword evidence="15" id="KW-1185">Reference proteome</keyword>
<evidence type="ECO:0000313" key="15">
    <source>
        <dbReference type="Proteomes" id="UP000007148"/>
    </source>
</evidence>
<evidence type="ECO:0000256" key="1">
    <source>
        <dbReference type="ARBA" id="ARBA00003555"/>
    </source>
</evidence>
<evidence type="ECO:0000256" key="2">
    <source>
        <dbReference type="ARBA" id="ARBA00005104"/>
    </source>
</evidence>
<evidence type="ECO:0000256" key="10">
    <source>
        <dbReference type="ARBA" id="ARBA00031630"/>
    </source>
</evidence>
<dbReference type="EC" id="1.1.1.302" evidence="4"/>
<dbReference type="AlphaFoldDB" id="G4TGH1"/>
<dbReference type="Pfam" id="PF01872">
    <property type="entry name" value="RibD_C"/>
    <property type="match status" value="1"/>
</dbReference>
<dbReference type="PANTHER" id="PTHR38011:SF7">
    <property type="entry name" value="2,5-DIAMINO-6-RIBOSYLAMINO-4(3H)-PYRIMIDINONE 5'-PHOSPHATE REDUCTASE"/>
    <property type="match status" value="1"/>
</dbReference>
<dbReference type="OMA" id="ERWNCIE"/>
<evidence type="ECO:0000256" key="9">
    <source>
        <dbReference type="ARBA" id="ARBA00030073"/>
    </source>
</evidence>
<keyword evidence="8" id="KW-0560">Oxidoreductase</keyword>
<evidence type="ECO:0000256" key="6">
    <source>
        <dbReference type="ARBA" id="ARBA00022619"/>
    </source>
</evidence>
<feature type="domain" description="Bacterial bifunctional deaminase-reductase C-terminal" evidence="13">
    <location>
        <begin position="27"/>
        <end position="242"/>
    </location>
</feature>
<dbReference type="eggNOG" id="ENOG502RZWZ">
    <property type="taxonomic scope" value="Eukaryota"/>
</dbReference>
<dbReference type="EMBL" id="CAFZ01000082">
    <property type="protein sequence ID" value="CCA70414.1"/>
    <property type="molecule type" value="Genomic_DNA"/>
</dbReference>
<evidence type="ECO:0000313" key="14">
    <source>
        <dbReference type="EMBL" id="CCA70414.1"/>
    </source>
</evidence>
<comment type="similarity">
    <text evidence="3">Belongs to the HTP reductase family.</text>
</comment>
<dbReference type="GO" id="GO:0009231">
    <property type="term" value="P:riboflavin biosynthetic process"/>
    <property type="evidence" value="ECO:0007669"/>
    <property type="project" value="UniProtKB-KW"/>
</dbReference>
<dbReference type="Proteomes" id="UP000007148">
    <property type="component" value="Unassembled WGS sequence"/>
</dbReference>
<gene>
    <name evidence="14" type="ORF">PIIN_04353</name>
</gene>
<evidence type="ECO:0000259" key="13">
    <source>
        <dbReference type="Pfam" id="PF01872"/>
    </source>
</evidence>
<evidence type="ECO:0000256" key="7">
    <source>
        <dbReference type="ARBA" id="ARBA00022857"/>
    </source>
</evidence>
<dbReference type="SUPFAM" id="SSF53597">
    <property type="entry name" value="Dihydrofolate reductase-like"/>
    <property type="match status" value="1"/>
</dbReference>
<accession>G4TGH1</accession>
<evidence type="ECO:0000256" key="11">
    <source>
        <dbReference type="ARBA" id="ARBA00047550"/>
    </source>
</evidence>
<comment type="catalytic activity">
    <reaction evidence="11">
        <text>2,5-diamino-6-(1-D-ribitylamino)pyrimidin-4(3H)-one 5'-phosphate + NAD(+) = 2,5-diamino-6-(1-D-ribosylamino)pyrimidin-4(3H)-one 5'-phosphate + NADH + H(+)</text>
        <dbReference type="Rhea" id="RHEA:27274"/>
        <dbReference type="ChEBI" id="CHEBI:15378"/>
        <dbReference type="ChEBI" id="CHEBI:57540"/>
        <dbReference type="ChEBI" id="CHEBI:57945"/>
        <dbReference type="ChEBI" id="CHEBI:58890"/>
        <dbReference type="ChEBI" id="CHEBI:59545"/>
        <dbReference type="EC" id="1.1.1.302"/>
    </reaction>
</comment>
<sequence>MDELDFLRSVLPLDHDQSRLSVKEGFWTTVTFAQSLNGCIAGPNGTQLILSGKQSMIMTHWMRSMHDAILVGINTVLSDDPQLNTRHLPPREGGYQLPLPIVLDTHLRMPLDCKLIRNASSGIGKYPLVFCTQALQDDIRKRTLQDLGVKVIPVELGSDGRIPMSTVVETLRQLGLHSLMVEGGASVLSSCLSSARDKLRIDRIIVTIANCVTPGNGTHYDISAQMTRLSLHTVTTLGGDIVAAYDLPGNS</sequence>
<dbReference type="GO" id="GO:0008703">
    <property type="term" value="F:5-amino-6-(5-phosphoribosylamino)uracil reductase activity"/>
    <property type="evidence" value="ECO:0007669"/>
    <property type="project" value="InterPro"/>
</dbReference>
<dbReference type="OrthoDB" id="5432at2759"/>
<name>G4TGH1_SERID</name>
<comment type="caution">
    <text evidence="14">The sequence shown here is derived from an EMBL/GenBank/DDBJ whole genome shotgun (WGS) entry which is preliminary data.</text>
</comment>
<organism evidence="14 15">
    <name type="scientific">Serendipita indica (strain DSM 11827)</name>
    <name type="common">Root endophyte fungus</name>
    <name type="synonym">Piriformospora indica</name>
    <dbReference type="NCBI Taxonomy" id="1109443"/>
    <lineage>
        <taxon>Eukaryota</taxon>
        <taxon>Fungi</taxon>
        <taxon>Dikarya</taxon>
        <taxon>Basidiomycota</taxon>
        <taxon>Agaricomycotina</taxon>
        <taxon>Agaricomycetes</taxon>
        <taxon>Sebacinales</taxon>
        <taxon>Serendipitaceae</taxon>
        <taxon>Serendipita</taxon>
    </lineage>
</organism>
<dbReference type="PANTHER" id="PTHR38011">
    <property type="entry name" value="DIHYDROFOLATE REDUCTASE FAMILY PROTEIN (AFU_ORTHOLOGUE AFUA_8G06820)"/>
    <property type="match status" value="1"/>
</dbReference>
<dbReference type="InParanoid" id="G4TGH1"/>
<dbReference type="InterPro" id="IPR050765">
    <property type="entry name" value="Riboflavin_Biosynth_HTPR"/>
</dbReference>
<dbReference type="FunCoup" id="G4TGH1">
    <property type="interactions" value="104"/>
</dbReference>
<keyword evidence="6" id="KW-0686">Riboflavin biosynthesis</keyword>
<evidence type="ECO:0000256" key="4">
    <source>
        <dbReference type="ARBA" id="ARBA00012851"/>
    </source>
</evidence>
<evidence type="ECO:0000256" key="3">
    <source>
        <dbReference type="ARBA" id="ARBA00009723"/>
    </source>
</evidence>
<proteinExistence type="inferred from homology"/>
<dbReference type="Gene3D" id="3.40.430.10">
    <property type="entry name" value="Dihydrofolate Reductase, subunit A"/>
    <property type="match status" value="1"/>
</dbReference>
<dbReference type="STRING" id="1109443.G4TGH1"/>
<reference evidence="14 15" key="1">
    <citation type="journal article" date="2011" name="PLoS Pathog.">
        <title>Endophytic Life Strategies Decoded by Genome and Transcriptome Analyses of the Mutualistic Root Symbiont Piriformospora indica.</title>
        <authorList>
            <person name="Zuccaro A."/>
            <person name="Lahrmann U."/>
            <person name="Guldener U."/>
            <person name="Langen G."/>
            <person name="Pfiffi S."/>
            <person name="Biedenkopf D."/>
            <person name="Wong P."/>
            <person name="Samans B."/>
            <person name="Grimm C."/>
            <person name="Basiewicz M."/>
            <person name="Murat C."/>
            <person name="Martin F."/>
            <person name="Kogel K.H."/>
        </authorList>
    </citation>
    <scope>NUCLEOTIDE SEQUENCE [LARGE SCALE GENOMIC DNA]</scope>
    <source>
        <strain evidence="14 15">DSM 11827</strain>
    </source>
</reference>
<keyword evidence="7" id="KW-0521">NADP</keyword>